<accession>A0ABN9U6K0</accession>
<dbReference type="Gene3D" id="6.10.250.3450">
    <property type="match status" value="1"/>
</dbReference>
<feature type="region of interest" description="Disordered" evidence="4">
    <location>
        <begin position="11"/>
        <end position="193"/>
    </location>
</feature>
<feature type="compositionally biased region" description="Basic and acidic residues" evidence="4">
    <location>
        <begin position="54"/>
        <end position="65"/>
    </location>
</feature>
<keyword evidence="2" id="KW-0689">Ribosomal protein</keyword>
<evidence type="ECO:0000313" key="6">
    <source>
        <dbReference type="Proteomes" id="UP001189429"/>
    </source>
</evidence>
<dbReference type="EMBL" id="CAUYUJ010015433">
    <property type="protein sequence ID" value="CAK0853873.1"/>
    <property type="molecule type" value="Genomic_DNA"/>
</dbReference>
<evidence type="ECO:0000256" key="3">
    <source>
        <dbReference type="ARBA" id="ARBA00023274"/>
    </source>
</evidence>
<dbReference type="SUPFAM" id="SSF46561">
    <property type="entry name" value="Ribosomal protein L29 (L29p)"/>
    <property type="match status" value="1"/>
</dbReference>
<name>A0ABN9U6K0_9DINO</name>
<dbReference type="InterPro" id="IPR001854">
    <property type="entry name" value="Ribosomal_uL29"/>
</dbReference>
<dbReference type="NCBIfam" id="TIGR00012">
    <property type="entry name" value="L29"/>
    <property type="match status" value="1"/>
</dbReference>
<dbReference type="InterPro" id="IPR018254">
    <property type="entry name" value="Ribosomal_uL29_CS"/>
</dbReference>
<feature type="compositionally biased region" description="Basic and acidic residues" evidence="4">
    <location>
        <begin position="28"/>
        <end position="43"/>
    </location>
</feature>
<dbReference type="InterPro" id="IPR036049">
    <property type="entry name" value="Ribosomal_uL29_sf"/>
</dbReference>
<organism evidence="5 6">
    <name type="scientific">Prorocentrum cordatum</name>
    <dbReference type="NCBI Taxonomy" id="2364126"/>
    <lineage>
        <taxon>Eukaryota</taxon>
        <taxon>Sar</taxon>
        <taxon>Alveolata</taxon>
        <taxon>Dinophyceae</taxon>
        <taxon>Prorocentrales</taxon>
        <taxon>Prorocentraceae</taxon>
        <taxon>Prorocentrum</taxon>
    </lineage>
</organism>
<reference evidence="5" key="1">
    <citation type="submission" date="2023-10" db="EMBL/GenBank/DDBJ databases">
        <authorList>
            <person name="Chen Y."/>
            <person name="Shah S."/>
            <person name="Dougan E. K."/>
            <person name="Thang M."/>
            <person name="Chan C."/>
        </authorList>
    </citation>
    <scope>NUCLEOTIDE SEQUENCE [LARGE SCALE GENOMIC DNA]</scope>
</reference>
<feature type="compositionally biased region" description="Basic and acidic residues" evidence="4">
    <location>
        <begin position="159"/>
        <end position="181"/>
    </location>
</feature>
<evidence type="ECO:0000256" key="2">
    <source>
        <dbReference type="ARBA" id="ARBA00022980"/>
    </source>
</evidence>
<feature type="compositionally biased region" description="Low complexity" evidence="4">
    <location>
        <begin position="130"/>
        <end position="149"/>
    </location>
</feature>
<dbReference type="PROSITE" id="PS00579">
    <property type="entry name" value="RIBOSOMAL_L29"/>
    <property type="match status" value="1"/>
</dbReference>
<feature type="compositionally biased region" description="Polar residues" evidence="4">
    <location>
        <begin position="76"/>
        <end position="85"/>
    </location>
</feature>
<comment type="similarity">
    <text evidence="1">Belongs to the universal ribosomal protein uL29 family.</text>
</comment>
<feature type="compositionally biased region" description="Acidic residues" evidence="4">
    <location>
        <begin position="44"/>
        <end position="53"/>
    </location>
</feature>
<evidence type="ECO:0000256" key="1">
    <source>
        <dbReference type="ARBA" id="ARBA00009254"/>
    </source>
</evidence>
<dbReference type="Gene3D" id="1.10.287.310">
    <property type="match status" value="1"/>
</dbReference>
<dbReference type="Pfam" id="PF00831">
    <property type="entry name" value="Ribosomal_L29"/>
    <property type="match status" value="1"/>
</dbReference>
<evidence type="ECO:0000313" key="5">
    <source>
        <dbReference type="EMBL" id="CAK0853873.1"/>
    </source>
</evidence>
<dbReference type="PANTHER" id="PTHR45722">
    <property type="entry name" value="60S RIBOSOMAL PROTEIN L35"/>
    <property type="match status" value="1"/>
</dbReference>
<dbReference type="InterPro" id="IPR045059">
    <property type="entry name" value="Ribosomal_uL29_euk"/>
</dbReference>
<gene>
    <name evidence="5" type="ORF">PCOR1329_LOCUS45213</name>
</gene>
<dbReference type="Proteomes" id="UP001189429">
    <property type="component" value="Unassembled WGS sequence"/>
</dbReference>
<protein>
    <recommendedName>
        <fullName evidence="7">60S ribosomal protein L35</fullName>
    </recommendedName>
</protein>
<comment type="caution">
    <text evidence="5">The sequence shown here is derived from an EMBL/GenBank/DDBJ whole genome shotgun (WGS) entry which is preliminary data.</text>
</comment>
<evidence type="ECO:0000256" key="4">
    <source>
        <dbReference type="SAM" id="MobiDB-lite"/>
    </source>
</evidence>
<dbReference type="PANTHER" id="PTHR45722:SF2">
    <property type="entry name" value="LARGE RIBOSOMAL SUBUNIT PROTEIN UL29-RELATED"/>
    <property type="match status" value="1"/>
</dbReference>
<proteinExistence type="inferred from homology"/>
<dbReference type="CDD" id="cd00427">
    <property type="entry name" value="Ribosomal_L29_HIP"/>
    <property type="match status" value="1"/>
</dbReference>
<evidence type="ECO:0008006" key="7">
    <source>
        <dbReference type="Google" id="ProtNLM"/>
    </source>
</evidence>
<sequence>MIENVVLCEVAPEPAPQPAAPDAQKAAPPERQRAARHAPREVENADTVDDEVLPEEHHAAARDRNTSLIEEDILQEQATPSNRGNQLGGTVVEEIEYDDDFEEAGEEDHEEVYRPVITPGPSPDPDKNGRAATRPTSAAPAQSSPQPSSRGEEAGPSADDIKKAMESENERLARKSIEADGKSVMGAAGKPQKKGIMSEYQSTMPKFNLGSGSNSAALQRAKDLAKMGVLGRMVVETGELYMQRPQKDYALFLAGKSLKYCNLHTVGSQTGDDNMDMGINTDEILCDEQAYELRSKTSKELLKELDEMKSELAQLRVAKVAGGAASKLAKIKIVRKSIARILTVYNQKQKAEARKECKGKKYIPLDLRPKKTRALRRALKVEQKTAKTAKEKTRSSNFPMRRFVVTM</sequence>
<keyword evidence="3" id="KW-0687">Ribonucleoprotein</keyword>
<dbReference type="HAMAP" id="MF_00374">
    <property type="entry name" value="Ribosomal_uL29"/>
    <property type="match status" value="1"/>
</dbReference>
<feature type="compositionally biased region" description="Acidic residues" evidence="4">
    <location>
        <begin position="93"/>
        <end position="110"/>
    </location>
</feature>
<keyword evidence="6" id="KW-1185">Reference proteome</keyword>